<evidence type="ECO:0000313" key="2">
    <source>
        <dbReference type="EMBL" id="MCQ4924656.1"/>
    </source>
</evidence>
<name>A0ABT1SDT6_9FIRM</name>
<dbReference type="EMBL" id="JANGAC010000014">
    <property type="protein sequence ID" value="MCQ4924656.1"/>
    <property type="molecule type" value="Genomic_DNA"/>
</dbReference>
<proteinExistence type="predicted"/>
<dbReference type="Proteomes" id="UP001524478">
    <property type="component" value="Unassembled WGS sequence"/>
</dbReference>
<sequence length="486" mass="56693">MRERIKTFLLISLVGISLLFTKRLWIELPNEMLDVFSRRNETYKTSYLLSDMIIPNKYLVNFSDKNHTIFYDDSKHGLWTNSRKILNGILRLKDVKVVELPNDEFLTYNGKRSISFYFPNKINTYILAKALDVKEPNLIVDTIPNINNIYVYLGEGDSFFVFSDGEKHIAIYDESIDVASLTQQVSMIEESGNYNFYHSMRDYYRFDNDIYVTNNDMKNPLPTVYVENEIRNLDEKEKEKLAEKFLNIGIDYIGEIGENNGSTIYRYNQRVLKLNVNGTLEYFHPLEQAVKKRNLYQSLITAAEFISKSAGVQKGMYLAKVEEIKIDDSFGYNLTFRYRVRGIPIILGNEMVDFVQIEVFNDHVRSYKHFIRKDMNKSVDKDINKPVDNIPSGGKMLSSFDVIDRNIDFIVQKYLEENNIISESQEDLDIKEKVLSSSFIQDITLSYFDPCLKDIEDELIGVWVIKTNKGLYAFDIYNGSLVYEKN</sequence>
<accession>A0ABT1SDT6</accession>
<keyword evidence="3" id="KW-1185">Reference proteome</keyword>
<gene>
    <name evidence="2" type="primary">yycH</name>
    <name evidence="2" type="ORF">NE686_16250</name>
</gene>
<feature type="domain" description="Regulatory protein YycH" evidence="1">
    <location>
        <begin position="3"/>
        <end position="374"/>
    </location>
</feature>
<dbReference type="RefSeq" id="WP_256312338.1">
    <property type="nucleotide sequence ID" value="NZ_JANGAC010000014.1"/>
</dbReference>
<protein>
    <submittedName>
        <fullName evidence="2">Two-component system activity regulator YycH</fullName>
    </submittedName>
</protein>
<evidence type="ECO:0000313" key="3">
    <source>
        <dbReference type="Proteomes" id="UP001524478"/>
    </source>
</evidence>
<organism evidence="2 3">
    <name type="scientific">Tissierella carlieri</name>
    <dbReference type="NCBI Taxonomy" id="689904"/>
    <lineage>
        <taxon>Bacteria</taxon>
        <taxon>Bacillati</taxon>
        <taxon>Bacillota</taxon>
        <taxon>Tissierellia</taxon>
        <taxon>Tissierellales</taxon>
        <taxon>Tissierellaceae</taxon>
        <taxon>Tissierella</taxon>
    </lineage>
</organism>
<comment type="caution">
    <text evidence="2">The sequence shown here is derived from an EMBL/GenBank/DDBJ whole genome shotgun (WGS) entry which is preliminary data.</text>
</comment>
<dbReference type="Gene3D" id="3.30.310.160">
    <property type="entry name" value="YycH protein, domain 2"/>
    <property type="match status" value="1"/>
</dbReference>
<dbReference type="Pfam" id="PF07435">
    <property type="entry name" value="YycH"/>
    <property type="match status" value="1"/>
</dbReference>
<dbReference type="InterPro" id="IPR009996">
    <property type="entry name" value="YycH"/>
</dbReference>
<reference evidence="2 3" key="1">
    <citation type="submission" date="2022-06" db="EMBL/GenBank/DDBJ databases">
        <title>Isolation of gut microbiota from human fecal samples.</title>
        <authorList>
            <person name="Pamer E.G."/>
            <person name="Barat B."/>
            <person name="Waligurski E."/>
            <person name="Medina S."/>
            <person name="Paddock L."/>
            <person name="Mostad J."/>
        </authorList>
    </citation>
    <scope>NUCLEOTIDE SEQUENCE [LARGE SCALE GENOMIC DNA]</scope>
    <source>
        <strain evidence="2 3">DFI.7.95</strain>
    </source>
</reference>
<dbReference type="InterPro" id="IPR042274">
    <property type="entry name" value="YycH/YycI_2"/>
</dbReference>
<evidence type="ECO:0000259" key="1">
    <source>
        <dbReference type="Pfam" id="PF07435"/>
    </source>
</evidence>